<dbReference type="GO" id="GO:0004674">
    <property type="term" value="F:protein serine/threonine kinase activity"/>
    <property type="evidence" value="ECO:0007669"/>
    <property type="project" value="UniProtKB-KW"/>
</dbReference>
<evidence type="ECO:0000259" key="22">
    <source>
        <dbReference type="PROSITE" id="PS51985"/>
    </source>
</evidence>
<dbReference type="EMBL" id="UYJE01003244">
    <property type="protein sequence ID" value="VDI17630.1"/>
    <property type="molecule type" value="Genomic_DNA"/>
</dbReference>
<dbReference type="EC" id="2.7.11.21" evidence="2"/>
<sequence length="1055" mass="118457">MLIKNLEEYHLSDSDVSKAQIFFDLVNTNMEKILKPLDVIKSVELCKPCDFSINEIDIMSVEDNSCDQCEINRINEDELIKPCDFSINEENGSIEDYQVLNLLGKGGFACVYRARSNKTGEEVAIKMIDKKLMKAAGMAARVKKEVEIHSRLKHPAILELYNYFEDSNYVYLVLEICANGELNRYLKANCKVLSELEARHFMVQIVSGMLYLHSHGILHRDLTLANLLLTKSMDVKIADFGLATQLNYTEEKHFTMCGTPNYISPEIAIRGAHGLETDVWSLGCMLYTFMVGKPPFDTDAVRSTLNRVITAAFDLPNHLSQEAKDLLQSLLKKNPKDRIPLPEVLNHPFMTKYASTEFKGPQNFGETSIDSGRGTMATISTTASRVSTRPRPFPAFPMESGISEGDEDQLKKDKYSKNSEDLNLFSGPNTPQLRHPPSPPVRLRDSEREAARMQMNQQQQQQGDSGHFLRNTNQDKAQERLFKAKQMENYLEQQNNRAGQQFDPAKYQDRANTPSNSSGWSCSMSLHSNDKPSHTDISKPSVASDVSSQDEFSLHNTKKILNFDSDSHSTGQHSSWHEKSKDSVKNMERQHSQMKKYGRSRSLENFLDNDEEDSNSNSNQGAKAEIKSQRSVEEATNSATKTIRDVVLPLTAIRLRPIRQRTRNAIVNILESGEVCMEFVKLKQKVEKVVEVMVISVDGQKINVYQPNRGKGEPVGEEPVALPTEPIKSFVFDLLPEKYWKKYQYAARFVKLVRSKTPKITMYTQKAKCMLMENSPSPDFEAVFYDGAKFTMSSSSMRIIEKTGTSLVLDSEETAQRLAEDTKQLLEYVKQCRQQCEEIDRVISSVQSRCGLREQLFPVIIGRRPSGPNLNDSSPSTGAGSSLAVEINSNPSSDSNRHATMSSFDGTVVSAVTDCTSRVETAPSDTSRDVTLKSKSVNEKSTVSNGGGSPTSSLNGSSQLRKVTRDVLKQVFVQDIGWASKHSNGEIWVKFNDGTQLGVKSSTTNVKYIDCQGKLYRFQRTDILPDIVRARLEKVPLVLEHLLQDSPTSSVMTPR</sequence>
<feature type="domain" description="Cryptic POLO box 2 (CPB2)" evidence="22">
    <location>
        <begin position="757"/>
        <end position="871"/>
    </location>
</feature>
<dbReference type="InterPro" id="IPR033699">
    <property type="entry name" value="POLO_box_Plk4_1"/>
</dbReference>
<dbReference type="InterPro" id="IPR017441">
    <property type="entry name" value="Protein_kinase_ATP_BS"/>
</dbReference>
<evidence type="ECO:0000259" key="20">
    <source>
        <dbReference type="PROSITE" id="PS50078"/>
    </source>
</evidence>
<evidence type="ECO:0000256" key="5">
    <source>
        <dbReference type="ARBA" id="ARBA00022527"/>
    </source>
</evidence>
<feature type="compositionally biased region" description="Polar residues" evidence="18">
    <location>
        <begin position="939"/>
        <end position="958"/>
    </location>
</feature>
<evidence type="ECO:0000256" key="10">
    <source>
        <dbReference type="ARBA" id="ARBA00022843"/>
    </source>
</evidence>
<feature type="compositionally biased region" description="Basic and acidic residues" evidence="18">
    <location>
        <begin position="408"/>
        <end position="420"/>
    </location>
</feature>
<feature type="domain" description="Protein kinase" evidence="19">
    <location>
        <begin position="97"/>
        <end position="350"/>
    </location>
</feature>
<evidence type="ECO:0000256" key="11">
    <source>
        <dbReference type="ARBA" id="ARBA00023212"/>
    </source>
</evidence>
<dbReference type="Gene3D" id="3.30.1120.130">
    <property type="match status" value="1"/>
</dbReference>
<evidence type="ECO:0000259" key="21">
    <source>
        <dbReference type="PROSITE" id="PS51984"/>
    </source>
</evidence>
<dbReference type="InterPro" id="IPR046437">
    <property type="entry name" value="Ser_Thr-PK_POLO_box_1_sf"/>
</dbReference>
<dbReference type="PROSITE" id="PS00107">
    <property type="entry name" value="PROTEIN_KINASE_ATP"/>
    <property type="match status" value="1"/>
</dbReference>
<keyword evidence="11" id="KW-0206">Cytoskeleton</keyword>
<comment type="catalytic activity">
    <reaction evidence="16">
        <text>L-seryl-[protein] + ATP = O-phospho-L-seryl-[protein] + ADP + H(+)</text>
        <dbReference type="Rhea" id="RHEA:17989"/>
        <dbReference type="Rhea" id="RHEA-COMP:9863"/>
        <dbReference type="Rhea" id="RHEA-COMP:11604"/>
        <dbReference type="ChEBI" id="CHEBI:15378"/>
        <dbReference type="ChEBI" id="CHEBI:29999"/>
        <dbReference type="ChEBI" id="CHEBI:30616"/>
        <dbReference type="ChEBI" id="CHEBI:83421"/>
        <dbReference type="ChEBI" id="CHEBI:456216"/>
        <dbReference type="EC" id="2.7.11.21"/>
    </reaction>
</comment>
<evidence type="ECO:0000256" key="12">
    <source>
        <dbReference type="ARBA" id="ARBA00030332"/>
    </source>
</evidence>
<name>A0A8B6DDN2_MYTGA</name>
<evidence type="ECO:0000256" key="3">
    <source>
        <dbReference type="ARBA" id="ARBA00020245"/>
    </source>
</evidence>
<dbReference type="Proteomes" id="UP000596742">
    <property type="component" value="Unassembled WGS sequence"/>
</dbReference>
<dbReference type="OrthoDB" id="10004143at2759"/>
<dbReference type="InterPro" id="IPR000959">
    <property type="entry name" value="POLO_box_dom"/>
</dbReference>
<dbReference type="PROSITE" id="PS51985">
    <property type="entry name" value="CPB2"/>
    <property type="match status" value="1"/>
</dbReference>
<reference evidence="23" key="1">
    <citation type="submission" date="2018-11" db="EMBL/GenBank/DDBJ databases">
        <authorList>
            <person name="Alioto T."/>
            <person name="Alioto T."/>
        </authorList>
    </citation>
    <scope>NUCLEOTIDE SEQUENCE</scope>
</reference>
<proteinExistence type="predicted"/>
<evidence type="ECO:0000256" key="17">
    <source>
        <dbReference type="PROSITE-ProRule" id="PRU10141"/>
    </source>
</evidence>
<feature type="compositionally biased region" description="Basic and acidic residues" evidence="18">
    <location>
        <begin position="575"/>
        <end position="591"/>
    </location>
</feature>
<dbReference type="PANTHER" id="PTHR24345:SF91">
    <property type="entry name" value="SERINE_THREONINE-PROTEIN KINASE PLK4"/>
    <property type="match status" value="1"/>
</dbReference>
<feature type="region of interest" description="Disordered" evidence="18">
    <location>
        <begin position="562"/>
        <end position="638"/>
    </location>
</feature>
<dbReference type="FunFam" id="3.30.200.20:FF:000042">
    <property type="entry name" value="Aurora kinase A"/>
    <property type="match status" value="1"/>
</dbReference>
<dbReference type="GO" id="GO:0005814">
    <property type="term" value="C:centriole"/>
    <property type="evidence" value="ECO:0007669"/>
    <property type="project" value="UniProtKB-SubCell"/>
</dbReference>
<dbReference type="CDD" id="cd13114">
    <property type="entry name" value="POLO_box_Plk4_1"/>
    <property type="match status" value="1"/>
</dbReference>
<dbReference type="InterPro" id="IPR033698">
    <property type="entry name" value="POLO_box_Plk4_2"/>
</dbReference>
<dbReference type="GO" id="GO:0005524">
    <property type="term" value="F:ATP binding"/>
    <property type="evidence" value="ECO:0007669"/>
    <property type="project" value="UniProtKB-UniRule"/>
</dbReference>
<feature type="compositionally biased region" description="Basic and acidic residues" evidence="18">
    <location>
        <begin position="528"/>
        <end position="537"/>
    </location>
</feature>
<evidence type="ECO:0000256" key="13">
    <source>
        <dbReference type="ARBA" id="ARBA00030429"/>
    </source>
</evidence>
<dbReference type="SUPFAM" id="SSF82615">
    <property type="entry name" value="Polo-box domain"/>
    <property type="match status" value="1"/>
</dbReference>
<evidence type="ECO:0000256" key="14">
    <source>
        <dbReference type="ARBA" id="ARBA00030924"/>
    </source>
</evidence>
<dbReference type="InterPro" id="IPR011009">
    <property type="entry name" value="Kinase-like_dom_sf"/>
</dbReference>
<feature type="compositionally biased region" description="Basic and acidic residues" evidence="18">
    <location>
        <begin position="926"/>
        <end position="938"/>
    </location>
</feature>
<dbReference type="GO" id="GO:0005634">
    <property type="term" value="C:nucleus"/>
    <property type="evidence" value="ECO:0007669"/>
    <property type="project" value="TreeGrafter"/>
</dbReference>
<dbReference type="Gene3D" id="1.10.510.10">
    <property type="entry name" value="Transferase(Phosphotransferase) domain 1"/>
    <property type="match status" value="1"/>
</dbReference>
<dbReference type="CDD" id="cd13116">
    <property type="entry name" value="POLO_box_Plk4_3"/>
    <property type="match status" value="1"/>
</dbReference>
<evidence type="ECO:0000256" key="6">
    <source>
        <dbReference type="ARBA" id="ARBA00022679"/>
    </source>
</evidence>
<feature type="compositionally biased region" description="Basic and acidic residues" evidence="18">
    <location>
        <begin position="442"/>
        <end position="451"/>
    </location>
</feature>
<dbReference type="Gene3D" id="3.30.1120.120">
    <property type="match status" value="1"/>
</dbReference>
<evidence type="ECO:0000256" key="2">
    <source>
        <dbReference type="ARBA" id="ARBA00012424"/>
    </source>
</evidence>
<feature type="binding site" evidence="17">
    <location>
        <position position="126"/>
    </location>
    <ligand>
        <name>ATP</name>
        <dbReference type="ChEBI" id="CHEBI:30616"/>
    </ligand>
</feature>
<dbReference type="PROSITE" id="PS00109">
    <property type="entry name" value="PROTEIN_KINASE_TYR"/>
    <property type="match status" value="1"/>
</dbReference>
<protein>
    <recommendedName>
        <fullName evidence="3">Serine/threonine-protein kinase PLK4</fullName>
        <ecNumber evidence="2">2.7.11.21</ecNumber>
    </recommendedName>
    <alternativeName>
        <fullName evidence="12">Polo-like kinase 4</fullName>
    </alternativeName>
    <alternativeName>
        <fullName evidence="13 14">Serine/threonine-protein kinase SAK</fullName>
    </alternativeName>
</protein>
<dbReference type="SUPFAM" id="SSF56112">
    <property type="entry name" value="Protein kinase-like (PK-like)"/>
    <property type="match status" value="1"/>
</dbReference>
<accession>A0A8B6DDN2</accession>
<feature type="domain" description="Cryptic POLO box 1 (CPB1)" evidence="21">
    <location>
        <begin position="642"/>
        <end position="756"/>
    </location>
</feature>
<evidence type="ECO:0000256" key="9">
    <source>
        <dbReference type="ARBA" id="ARBA00022840"/>
    </source>
</evidence>
<feature type="region of interest" description="Disordered" evidence="18">
    <location>
        <begin position="919"/>
        <end position="958"/>
    </location>
</feature>
<dbReference type="FunFam" id="1.10.510.10:FF:000576">
    <property type="entry name" value="Serine/threonine-protein kinase PLK4"/>
    <property type="match status" value="1"/>
</dbReference>
<feature type="compositionally biased region" description="Basic and acidic residues" evidence="18">
    <location>
        <begin position="624"/>
        <end position="633"/>
    </location>
</feature>
<keyword evidence="8 23" id="KW-0418">Kinase</keyword>
<feature type="compositionally biased region" description="Low complexity" evidence="18">
    <location>
        <begin position="453"/>
        <end position="462"/>
    </location>
</feature>
<comment type="catalytic activity">
    <reaction evidence="15">
        <text>L-threonyl-[protein] + ATP = O-phospho-L-threonyl-[protein] + ADP + H(+)</text>
        <dbReference type="Rhea" id="RHEA:46608"/>
        <dbReference type="Rhea" id="RHEA-COMP:11060"/>
        <dbReference type="Rhea" id="RHEA-COMP:11605"/>
        <dbReference type="ChEBI" id="CHEBI:15378"/>
        <dbReference type="ChEBI" id="CHEBI:30013"/>
        <dbReference type="ChEBI" id="CHEBI:30616"/>
        <dbReference type="ChEBI" id="CHEBI:61977"/>
        <dbReference type="ChEBI" id="CHEBI:456216"/>
        <dbReference type="EC" id="2.7.11.21"/>
    </reaction>
</comment>
<keyword evidence="7 17" id="KW-0547">Nucleotide-binding</keyword>
<dbReference type="PROSITE" id="PS50078">
    <property type="entry name" value="POLO_BOX"/>
    <property type="match status" value="1"/>
</dbReference>
<keyword evidence="24" id="KW-1185">Reference proteome</keyword>
<organism evidence="23 24">
    <name type="scientific">Mytilus galloprovincialis</name>
    <name type="common">Mediterranean mussel</name>
    <dbReference type="NCBI Taxonomy" id="29158"/>
    <lineage>
        <taxon>Eukaryota</taxon>
        <taxon>Metazoa</taxon>
        <taxon>Spiralia</taxon>
        <taxon>Lophotrochozoa</taxon>
        <taxon>Mollusca</taxon>
        <taxon>Bivalvia</taxon>
        <taxon>Autobranchia</taxon>
        <taxon>Pteriomorphia</taxon>
        <taxon>Mytilida</taxon>
        <taxon>Mytiloidea</taxon>
        <taxon>Mytilidae</taxon>
        <taxon>Mytilinae</taxon>
        <taxon>Mytilus</taxon>
    </lineage>
</organism>
<gene>
    <name evidence="23" type="ORF">MGAL_10B030324</name>
</gene>
<dbReference type="Pfam" id="PF18190">
    <property type="entry name" value="Plk4_PB1"/>
    <property type="match status" value="1"/>
</dbReference>
<dbReference type="InterPro" id="IPR008266">
    <property type="entry name" value="Tyr_kinase_AS"/>
</dbReference>
<dbReference type="PROSITE" id="PS51984">
    <property type="entry name" value="CPB1"/>
    <property type="match status" value="1"/>
</dbReference>
<keyword evidence="10" id="KW-0832">Ubl conjugation</keyword>
<evidence type="ECO:0000256" key="8">
    <source>
        <dbReference type="ARBA" id="ARBA00022777"/>
    </source>
</evidence>
<evidence type="ECO:0000256" key="15">
    <source>
        <dbReference type="ARBA" id="ARBA00047802"/>
    </source>
</evidence>
<evidence type="ECO:0000256" key="4">
    <source>
        <dbReference type="ARBA" id="ARBA00022490"/>
    </source>
</evidence>
<evidence type="ECO:0000256" key="18">
    <source>
        <dbReference type="SAM" id="MobiDB-lite"/>
    </source>
</evidence>
<dbReference type="InterPro" id="IPR000719">
    <property type="entry name" value="Prot_kinase_dom"/>
</dbReference>
<comment type="caution">
    <text evidence="23">The sequence shown here is derived from an EMBL/GenBank/DDBJ whole genome shotgun (WGS) entry which is preliminary data.</text>
</comment>
<keyword evidence="6 23" id="KW-0808">Transferase</keyword>
<feature type="region of interest" description="Disordered" evidence="18">
    <location>
        <begin position="498"/>
        <end position="550"/>
    </location>
</feature>
<evidence type="ECO:0000313" key="23">
    <source>
        <dbReference type="EMBL" id="VDI17630.1"/>
    </source>
</evidence>
<evidence type="ECO:0000256" key="16">
    <source>
        <dbReference type="ARBA" id="ARBA00048347"/>
    </source>
</evidence>
<feature type="compositionally biased region" description="Polar residues" evidence="18">
    <location>
        <begin position="868"/>
        <end position="880"/>
    </location>
</feature>
<dbReference type="AlphaFoldDB" id="A0A8B6DDN2"/>
<dbReference type="InterPro" id="IPR047108">
    <property type="entry name" value="Plk4-like_POLO_box_2_sf"/>
</dbReference>
<dbReference type="PANTHER" id="PTHR24345">
    <property type="entry name" value="SERINE/THREONINE-PROTEIN KINASE PLK"/>
    <property type="match status" value="1"/>
</dbReference>
<feature type="region of interest" description="Disordered" evidence="18">
    <location>
        <begin position="381"/>
        <end position="470"/>
    </location>
</feature>
<dbReference type="Pfam" id="PF18409">
    <property type="entry name" value="Plk4_PB2"/>
    <property type="match status" value="1"/>
</dbReference>
<dbReference type="CDD" id="cd13115">
    <property type="entry name" value="POLO_box_Plk4_2"/>
    <property type="match status" value="1"/>
</dbReference>
<comment type="subcellular location">
    <subcellularLocation>
        <location evidence="1">Cytoplasm</location>
        <location evidence="1">Cytoskeleton</location>
        <location evidence="1">Microtubule organizing center</location>
        <location evidence="1">Centrosome</location>
        <location evidence="1">Centriole</location>
    </subcellularLocation>
</comment>
<dbReference type="FunFam" id="3.30.1120.120:FF:000001">
    <property type="entry name" value="serine/threonine-protein kinase PLK4 isoform X2"/>
    <property type="match status" value="1"/>
</dbReference>
<keyword evidence="5" id="KW-0723">Serine/threonine-protein kinase</keyword>
<feature type="compositionally biased region" description="Polar residues" evidence="18">
    <location>
        <begin position="510"/>
        <end position="527"/>
    </location>
</feature>
<dbReference type="Gene3D" id="2.40.50.930">
    <property type="match status" value="1"/>
</dbReference>
<evidence type="ECO:0000256" key="7">
    <source>
        <dbReference type="ARBA" id="ARBA00022741"/>
    </source>
</evidence>
<evidence type="ECO:0000313" key="24">
    <source>
        <dbReference type="Proteomes" id="UP000596742"/>
    </source>
</evidence>
<dbReference type="Pfam" id="PF00069">
    <property type="entry name" value="Pkinase"/>
    <property type="match status" value="1"/>
</dbReference>
<dbReference type="InterPro" id="IPR033696">
    <property type="entry name" value="POLO_box_Plk4_C"/>
</dbReference>
<feature type="domain" description="POLO box" evidence="20">
    <location>
        <begin position="966"/>
        <end position="1044"/>
    </location>
</feature>
<evidence type="ECO:0000259" key="19">
    <source>
        <dbReference type="PROSITE" id="PS50011"/>
    </source>
</evidence>
<evidence type="ECO:0000256" key="1">
    <source>
        <dbReference type="ARBA" id="ARBA00004114"/>
    </source>
</evidence>
<keyword evidence="9 17" id="KW-0067">ATP-binding</keyword>
<keyword evidence="4" id="KW-0963">Cytoplasm</keyword>
<dbReference type="PROSITE" id="PS50011">
    <property type="entry name" value="PROTEIN_KINASE_DOM"/>
    <property type="match status" value="1"/>
</dbReference>
<feature type="compositionally biased region" description="Polar residues" evidence="18">
    <location>
        <begin position="887"/>
        <end position="901"/>
    </location>
</feature>
<feature type="region of interest" description="Disordered" evidence="18">
    <location>
        <begin position="862"/>
        <end position="901"/>
    </location>
</feature>